<protein>
    <submittedName>
        <fullName evidence="4">Uncharacterized protein LOC106770050</fullName>
    </submittedName>
</protein>
<dbReference type="AlphaFoldDB" id="A0A1S3UZ49"/>
<feature type="compositionally biased region" description="Polar residues" evidence="1">
    <location>
        <begin position="335"/>
        <end position="367"/>
    </location>
</feature>
<dbReference type="InterPro" id="IPR043502">
    <property type="entry name" value="DNA/RNA_pol_sf"/>
</dbReference>
<feature type="compositionally biased region" description="Polar residues" evidence="1">
    <location>
        <begin position="282"/>
        <end position="292"/>
    </location>
</feature>
<organism evidence="3 4">
    <name type="scientific">Vigna radiata var. radiata</name>
    <name type="common">Mung bean</name>
    <name type="synonym">Phaseolus aureus</name>
    <dbReference type="NCBI Taxonomy" id="3916"/>
    <lineage>
        <taxon>Eukaryota</taxon>
        <taxon>Viridiplantae</taxon>
        <taxon>Streptophyta</taxon>
        <taxon>Embryophyta</taxon>
        <taxon>Tracheophyta</taxon>
        <taxon>Spermatophyta</taxon>
        <taxon>Magnoliopsida</taxon>
        <taxon>eudicotyledons</taxon>
        <taxon>Gunneridae</taxon>
        <taxon>Pentapetalae</taxon>
        <taxon>rosids</taxon>
        <taxon>fabids</taxon>
        <taxon>Fabales</taxon>
        <taxon>Fabaceae</taxon>
        <taxon>Papilionoideae</taxon>
        <taxon>50 kb inversion clade</taxon>
        <taxon>NPAAA clade</taxon>
        <taxon>indigoferoid/millettioid clade</taxon>
        <taxon>Phaseoleae</taxon>
        <taxon>Vigna</taxon>
    </lineage>
</organism>
<dbReference type="PANTHER" id="PTHR11439:SF470">
    <property type="entry name" value="CYSTEINE-RICH RLK (RECEPTOR-LIKE PROTEIN KINASE) 8"/>
    <property type="match status" value="1"/>
</dbReference>
<dbReference type="RefSeq" id="XP_014511358.1">
    <property type="nucleotide sequence ID" value="XM_014655872.1"/>
</dbReference>
<dbReference type="PANTHER" id="PTHR11439">
    <property type="entry name" value="GAG-POL-RELATED RETROTRANSPOSON"/>
    <property type="match status" value="1"/>
</dbReference>
<feature type="domain" description="Reverse transcriptase Ty1/copia-type" evidence="2">
    <location>
        <begin position="479"/>
        <end position="591"/>
    </location>
</feature>
<feature type="compositionally biased region" description="Polar residues" evidence="1">
    <location>
        <begin position="117"/>
        <end position="134"/>
    </location>
</feature>
<proteinExistence type="predicted"/>
<evidence type="ECO:0000259" key="2">
    <source>
        <dbReference type="Pfam" id="PF07727"/>
    </source>
</evidence>
<sequence>MDMRIGARNKSGYLTGATAKPSIDDPTYDNWVTENKRVKKIDHRKSSSETIVNGVVQMHSSMARLRVHIFLSGLDSDFDQVRGEILRKDPKLDLESTYAYVHREHRQRITMGRPAPTSDSSALLSQVPHSSPVNYTPKHHKDNSSGKPLLCSHCGDSGHSRLVAMKSSAIQHSGTSANASDHMIHYASILKHCFPCSNGGSASITSQGTITLSKTLTLYSVLVVPSLDFNLLSDVQTELYFLEVSEGGTDLHCRASATNTPHSSHSPAWLWHKRLRHLSFDSPPNQNPSPEVSTDFPGTDLVNASHSSQNEAPSLPYILESPDVGSSETHPEPTTEVTSVSIVNSSILTSSNTHNTQIRRSGRQNKGISKPVYEPDSRVKVKYPISSYVSSHRLSESYALTVEQLSIVSIPNSVQEALEDLRWKQAMNIKMEALQKNETWKLTSLPSGKKTIGCKWVYTVKLKADGSIDKYKLIEIGPLKQFDVKNVFLNGDLEKEVYVEVPPGVQLPPSKESVVCKLKKALYGLKQSPRAWFGRLTLAMKKFGYKQSNSDHTLFIKHNKGKVAILIVYVDDMVLTGDDVEEMKLLEKKLAPADTPIEMNHSLAVYPDQIETDKHRYQRFMHSPSEEYMTAVYRILRYLKGSLGKEGNLVTWRSKKQKVVARSNAEAEFRGMTYGICELLWIRSVLADLGIKYEQLMNLYCDNKVAVEIAHNPVQHDRTKHVEVDRHFIKEKLDNQVIQTPHVQSEDQLADILIKVVSGKVFEEVINKLGMIDIHAPT</sequence>
<feature type="region of interest" description="Disordered" evidence="1">
    <location>
        <begin position="111"/>
        <end position="146"/>
    </location>
</feature>
<dbReference type="InterPro" id="IPR013103">
    <property type="entry name" value="RVT_2"/>
</dbReference>
<evidence type="ECO:0000313" key="4">
    <source>
        <dbReference type="RefSeq" id="XP_014511358.1"/>
    </source>
</evidence>
<feature type="compositionally biased region" description="Polar residues" evidence="1">
    <location>
        <begin position="302"/>
        <end position="312"/>
    </location>
</feature>
<dbReference type="CDD" id="cd09272">
    <property type="entry name" value="RNase_HI_RT_Ty1"/>
    <property type="match status" value="1"/>
</dbReference>
<dbReference type="Proteomes" id="UP000087766">
    <property type="component" value="Chromosome 8"/>
</dbReference>
<reference evidence="3" key="1">
    <citation type="journal article" date="2014" name="Nat. Commun.">
        <title>Genome sequence of mungbean and insights into evolution within Vigna species.</title>
        <authorList>
            <person name="Kang Y.J."/>
            <person name="Kim S.K."/>
            <person name="Kim M.Y."/>
            <person name="Lestari P."/>
            <person name="Kim K.H."/>
            <person name="Ha B.K."/>
            <person name="Jun T.H."/>
            <person name="Hwang W.J."/>
            <person name="Lee T."/>
            <person name="Lee J."/>
            <person name="Shim S."/>
            <person name="Yoon M.Y."/>
            <person name="Jang Y.E."/>
            <person name="Han K.S."/>
            <person name="Taeprayoon P."/>
            <person name="Yoon N."/>
            <person name="Somta P."/>
            <person name="Tanya P."/>
            <person name="Kim K.S."/>
            <person name="Gwag J.G."/>
            <person name="Moon J.K."/>
            <person name="Lee Y.H."/>
            <person name="Park B.S."/>
            <person name="Bombarely A."/>
            <person name="Doyle J.J."/>
            <person name="Jackson S.A."/>
            <person name="Schafleitner R."/>
            <person name="Srinives P."/>
            <person name="Varshney R.K."/>
            <person name="Lee S.H."/>
        </authorList>
    </citation>
    <scope>NUCLEOTIDE SEQUENCE [LARGE SCALE GENOMIC DNA]</scope>
    <source>
        <strain evidence="3">cv. VC1973A</strain>
    </source>
</reference>
<dbReference type="KEGG" id="vra:106770050"/>
<dbReference type="STRING" id="3916.A0A1S3UZ49"/>
<reference evidence="4" key="2">
    <citation type="submission" date="2025-08" db="UniProtKB">
        <authorList>
            <consortium name="RefSeq"/>
        </authorList>
    </citation>
    <scope>IDENTIFICATION</scope>
    <source>
        <tissue evidence="4">Leaf</tissue>
    </source>
</reference>
<gene>
    <name evidence="4" type="primary">LOC106770050</name>
</gene>
<feature type="region of interest" description="Disordered" evidence="1">
    <location>
        <begin position="280"/>
        <end position="371"/>
    </location>
</feature>
<accession>A0A1S3UZ49</accession>
<evidence type="ECO:0000256" key="1">
    <source>
        <dbReference type="SAM" id="MobiDB-lite"/>
    </source>
</evidence>
<dbReference type="OrthoDB" id="1731252at2759"/>
<name>A0A1S3UZ49_VIGRR</name>
<keyword evidence="3" id="KW-1185">Reference proteome</keyword>
<evidence type="ECO:0000313" key="3">
    <source>
        <dbReference type="Proteomes" id="UP000087766"/>
    </source>
</evidence>
<dbReference type="SUPFAM" id="SSF56672">
    <property type="entry name" value="DNA/RNA polymerases"/>
    <property type="match status" value="1"/>
</dbReference>
<dbReference type="GeneID" id="106770050"/>
<dbReference type="Pfam" id="PF07727">
    <property type="entry name" value="RVT_2"/>
    <property type="match status" value="1"/>
</dbReference>